<dbReference type="Pfam" id="PF01839">
    <property type="entry name" value="FG-GAP"/>
    <property type="match status" value="1"/>
</dbReference>
<proteinExistence type="predicted"/>
<comment type="caution">
    <text evidence="4">The sequence shown here is derived from an EMBL/GenBank/DDBJ whole genome shotgun (WGS) entry which is preliminary data.</text>
</comment>
<gene>
    <name evidence="4" type="ORF">ENSA7_23500</name>
</gene>
<evidence type="ECO:0000256" key="2">
    <source>
        <dbReference type="ARBA" id="ARBA00022737"/>
    </source>
</evidence>
<dbReference type="Gene3D" id="2.130.10.130">
    <property type="entry name" value="Integrin alpha, N-terminal"/>
    <property type="match status" value="1"/>
</dbReference>
<sequence length="172" mass="17827">MLYGGPVLDLDDVFGVTADPGDQFGWVMIAGDLNKDDFDDLVIGAPGDELNGSIVIIPGSDLGLDVDNATWFRQGDGVAGDNVAGDQFGYALTWTNLGLGSDNAFRALAIGAPGENGNIGAVNVYRTGTGSTISLTGDTYISQGMIEGDEMTGDRFGSSLLPPRAVTEAVFK</sequence>
<keyword evidence="2" id="KW-0677">Repeat</keyword>
<dbReference type="Proteomes" id="UP000238823">
    <property type="component" value="Unassembled WGS sequence"/>
</dbReference>
<evidence type="ECO:0000256" key="3">
    <source>
        <dbReference type="ARBA" id="ARBA00023180"/>
    </source>
</evidence>
<evidence type="ECO:0000256" key="1">
    <source>
        <dbReference type="ARBA" id="ARBA00022729"/>
    </source>
</evidence>
<evidence type="ECO:0000313" key="5">
    <source>
        <dbReference type="Proteomes" id="UP000238823"/>
    </source>
</evidence>
<evidence type="ECO:0008006" key="6">
    <source>
        <dbReference type="Google" id="ProtNLM"/>
    </source>
</evidence>
<keyword evidence="3" id="KW-0325">Glycoprotein</keyword>
<reference evidence="4 5" key="1">
    <citation type="submission" date="2018-03" db="EMBL/GenBank/DDBJ databases">
        <title>Draft Genome Sequences of the Obligatory Marine Myxobacteria Enhygromyxa salina SWB007.</title>
        <authorList>
            <person name="Poehlein A."/>
            <person name="Moghaddam J.A."/>
            <person name="Harms H."/>
            <person name="Alanjari M."/>
            <person name="Koenig G.M."/>
            <person name="Daniel R."/>
            <person name="Schaeberle T.F."/>
        </authorList>
    </citation>
    <scope>NUCLEOTIDE SEQUENCE [LARGE SCALE GENOMIC DNA]</scope>
    <source>
        <strain evidence="4 5">SWB007</strain>
    </source>
</reference>
<dbReference type="InterPro" id="IPR028994">
    <property type="entry name" value="Integrin_alpha_N"/>
</dbReference>
<keyword evidence="1" id="KW-0732">Signal</keyword>
<accession>A0A2S9YS32</accession>
<dbReference type="EMBL" id="PVNL01000047">
    <property type="protein sequence ID" value="PRQ07911.1"/>
    <property type="molecule type" value="Genomic_DNA"/>
</dbReference>
<dbReference type="InterPro" id="IPR013517">
    <property type="entry name" value="FG-GAP"/>
</dbReference>
<name>A0A2S9YS32_9BACT</name>
<dbReference type="PROSITE" id="PS51470">
    <property type="entry name" value="FG_GAP"/>
    <property type="match status" value="2"/>
</dbReference>
<dbReference type="AlphaFoldDB" id="A0A2S9YS32"/>
<dbReference type="SMART" id="SM00191">
    <property type="entry name" value="Int_alpha"/>
    <property type="match status" value="2"/>
</dbReference>
<evidence type="ECO:0000313" key="4">
    <source>
        <dbReference type="EMBL" id="PRQ07911.1"/>
    </source>
</evidence>
<organism evidence="4 5">
    <name type="scientific">Enhygromyxa salina</name>
    <dbReference type="NCBI Taxonomy" id="215803"/>
    <lineage>
        <taxon>Bacteria</taxon>
        <taxon>Pseudomonadati</taxon>
        <taxon>Myxococcota</taxon>
        <taxon>Polyangia</taxon>
        <taxon>Nannocystales</taxon>
        <taxon>Nannocystaceae</taxon>
        <taxon>Enhygromyxa</taxon>
    </lineage>
</organism>
<dbReference type="SUPFAM" id="SSF69318">
    <property type="entry name" value="Integrin alpha N-terminal domain"/>
    <property type="match status" value="1"/>
</dbReference>
<protein>
    <recommendedName>
        <fullName evidence="6">FG-GAP repeat protein</fullName>
    </recommendedName>
</protein>
<dbReference type="InterPro" id="IPR013519">
    <property type="entry name" value="Int_alpha_beta-p"/>
</dbReference>